<evidence type="ECO:0008006" key="4">
    <source>
        <dbReference type="Google" id="ProtNLM"/>
    </source>
</evidence>
<name>A0A378T4Y2_MORLA</name>
<proteinExistence type="predicted"/>
<gene>
    <name evidence="2" type="ORF">NCTC10359_00468</name>
</gene>
<dbReference type="AlphaFoldDB" id="A0A378T4Y2"/>
<dbReference type="RefSeq" id="WP_115005137.1">
    <property type="nucleotide sequence ID" value="NZ_UGQU01000001.1"/>
</dbReference>
<accession>A0A378T4Y2</accession>
<feature type="chain" id="PRO_5016903423" description="DUF2059 domain-containing protein" evidence="1">
    <location>
        <begin position="19"/>
        <end position="166"/>
    </location>
</feature>
<dbReference type="Proteomes" id="UP000254437">
    <property type="component" value="Unassembled WGS sequence"/>
</dbReference>
<evidence type="ECO:0000313" key="3">
    <source>
        <dbReference type="Proteomes" id="UP000254437"/>
    </source>
</evidence>
<evidence type="ECO:0000313" key="2">
    <source>
        <dbReference type="EMBL" id="STZ55868.1"/>
    </source>
</evidence>
<evidence type="ECO:0000256" key="1">
    <source>
        <dbReference type="SAM" id="SignalP"/>
    </source>
</evidence>
<dbReference type="EMBL" id="UGQU01000001">
    <property type="protein sequence ID" value="STZ55868.1"/>
    <property type="molecule type" value="Genomic_DNA"/>
</dbReference>
<keyword evidence="1" id="KW-0732">Signal</keyword>
<protein>
    <recommendedName>
        <fullName evidence="4">DUF2059 domain-containing protein</fullName>
    </recommendedName>
</protein>
<feature type="signal peptide" evidence="1">
    <location>
        <begin position="1"/>
        <end position="18"/>
    </location>
</feature>
<reference evidence="2 3" key="1">
    <citation type="submission" date="2018-06" db="EMBL/GenBank/DDBJ databases">
        <authorList>
            <consortium name="Pathogen Informatics"/>
            <person name="Doyle S."/>
        </authorList>
    </citation>
    <scope>NUCLEOTIDE SEQUENCE [LARGE SCALE GENOMIC DNA]</scope>
    <source>
        <strain evidence="2 3">NCTC10359</strain>
    </source>
</reference>
<organism evidence="2 3">
    <name type="scientific">Moraxella lacunata</name>
    <dbReference type="NCBI Taxonomy" id="477"/>
    <lineage>
        <taxon>Bacteria</taxon>
        <taxon>Pseudomonadati</taxon>
        <taxon>Pseudomonadota</taxon>
        <taxon>Gammaproteobacteria</taxon>
        <taxon>Moraxellales</taxon>
        <taxon>Moraxellaceae</taxon>
        <taxon>Moraxella</taxon>
    </lineage>
</organism>
<sequence>MKKYLLGVCLALSMQATAYDGATMNFTKSIFDKIVTHVLMDGLQERDTVKQACAINIATSQTKSLAENYVNITLTKDELPLMDEFFDTSLGQDMIVWAEFGDMNDIDDMDKMFDFEQYPTGGYEKYRAVMDKYFDSDMIEQVFSDDVTLLGAFLASAVKCNIFDSE</sequence>